<protein>
    <submittedName>
        <fullName evidence="1">Uncharacterized protein</fullName>
    </submittedName>
</protein>
<dbReference type="Proteomes" id="UP000262699">
    <property type="component" value="Unassembled WGS sequence"/>
</dbReference>
<sequence>MTDLRIWYAARDPYHCAFRMIRLLTWKGEGIPIDQLRVLDMLLMYPSLTLRMKLPAAVRENLRALRLPPIKDLFVSLPGTASIWQDLQLYQSAALKQLAGRSLLKRDSLRDRYASLDQRNMPALLHDRASAQNAAQASLMTFLITDIANLPTNGPESIFKRAGVPTRGPVV</sequence>
<dbReference type="EMBL" id="DOYJ01000030">
    <property type="protein sequence ID" value="HCB74728.1"/>
    <property type="molecule type" value="Genomic_DNA"/>
</dbReference>
<proteinExistence type="predicted"/>
<gene>
    <name evidence="1" type="ORF">DEP91_00895</name>
</gene>
<dbReference type="AlphaFoldDB" id="A0A3D0W9S7"/>
<organism evidence="1 2">
    <name type="scientific">Sphingomonas bacterium</name>
    <dbReference type="NCBI Taxonomy" id="1895847"/>
    <lineage>
        <taxon>Bacteria</taxon>
        <taxon>Pseudomonadati</taxon>
        <taxon>Pseudomonadota</taxon>
        <taxon>Alphaproteobacteria</taxon>
        <taxon>Sphingomonadales</taxon>
        <taxon>Sphingomonadaceae</taxon>
        <taxon>Sphingomonas</taxon>
    </lineage>
</organism>
<evidence type="ECO:0000313" key="2">
    <source>
        <dbReference type="Proteomes" id="UP000262699"/>
    </source>
</evidence>
<name>A0A3D0W9S7_9SPHN</name>
<comment type="caution">
    <text evidence="1">The sequence shown here is derived from an EMBL/GenBank/DDBJ whole genome shotgun (WGS) entry which is preliminary data.</text>
</comment>
<accession>A0A3D0W9S7</accession>
<evidence type="ECO:0000313" key="1">
    <source>
        <dbReference type="EMBL" id="HCB74728.1"/>
    </source>
</evidence>
<dbReference type="Pfam" id="PF20291">
    <property type="entry name" value="MC5"/>
    <property type="match status" value="1"/>
</dbReference>
<dbReference type="InterPro" id="IPR046901">
    <property type="entry name" value="ABC-3C_MC5"/>
</dbReference>
<reference evidence="1 2" key="1">
    <citation type="journal article" date="2018" name="Nat. Biotechnol.">
        <title>A standardized bacterial taxonomy based on genome phylogeny substantially revises the tree of life.</title>
        <authorList>
            <person name="Parks D.H."/>
            <person name="Chuvochina M."/>
            <person name="Waite D.W."/>
            <person name="Rinke C."/>
            <person name="Skarshewski A."/>
            <person name="Chaumeil P.A."/>
            <person name="Hugenholtz P."/>
        </authorList>
    </citation>
    <scope>NUCLEOTIDE SEQUENCE [LARGE SCALE GENOMIC DNA]</scope>
    <source>
        <strain evidence="1">UBA9015</strain>
    </source>
</reference>